<gene>
    <name evidence="3" type="ORF">PAPYR_6210</name>
</gene>
<keyword evidence="2" id="KW-0472">Membrane</keyword>
<feature type="compositionally biased region" description="Pro residues" evidence="1">
    <location>
        <begin position="635"/>
        <end position="664"/>
    </location>
</feature>
<evidence type="ECO:0000256" key="1">
    <source>
        <dbReference type="SAM" id="MobiDB-lite"/>
    </source>
</evidence>
<comment type="caution">
    <text evidence="3">The sequence shown here is derived from an EMBL/GenBank/DDBJ whole genome shotgun (WGS) entry which is preliminary data.</text>
</comment>
<feature type="compositionally biased region" description="Pro residues" evidence="1">
    <location>
        <begin position="566"/>
        <end position="581"/>
    </location>
</feature>
<keyword evidence="4" id="KW-1185">Reference proteome</keyword>
<evidence type="ECO:0000313" key="4">
    <source>
        <dbReference type="Proteomes" id="UP001141327"/>
    </source>
</evidence>
<sequence>MWRQVLKFEFRRTVGHTFVNPANRHCASASRAPTPPEDPSKLEREICRLYFHAPVYSASLQNFIPPDLFDVVTDQLSHLFKTSPWRRWSVFCAWGLWITSVIACLGFFAAVFFTQRLLELIFLLIWVPTFVLGFCVRYASRCLCSPGKVIDPDSARRLCAALTDARFTWGTQSLEWRYLGRTPNPRLRWSWRNKVETIQVVSIGPSFSITTPTGYLPSLWHIPNSPYSVTAEGDLTLADAPHPGVQPVIPASPRSPPPAAPPARRSVPRHLLGQHRRTASLPFGITAQVPPHPPPPQLPTDQPFPGPPSRWAAAPAAGLGAPPEGSEDETPSTSPLPDSTTVTTITPPLTPETPPALAPPPPAVLVGPPPKVDLTRGIATDGMLISPRSRRDHLSVMPPAVEQLAGRLPPQVAPAPSDSHPMRLSPQAAPTPAGERPTLGRWHPPPPLLKQGSADRIAARGEAASSSPHQADITAAAAPGPGQRVGVPPAGVMAGSSATATIPPAAPSAVAPAPERGLPGSAARRKYSVGAECLAGAAAVGPRPAPEPAPRTGTDHQPTDTTADPESPPPLLHRHGTPPPTLALSLAPHPTPTTRHGDGEEGDDDASPPPLLHRHMTHGHLTQAAQLRQSTSPRRPSPPRQPSPPRRPSPPRQPSPPRPQPTSPRLPRFSPLAKSLSTSPTLEAVSTQPPVPKVPAIIPMPEPPEPTSPSPSTFSFRQACPPSPRHETDGPPVPTTDHKRSGVVDTTTEQVEVSIAPLGGEGGRAEEQSSRPHPQES</sequence>
<organism evidence="3 4">
    <name type="scientific">Paratrimastix pyriformis</name>
    <dbReference type="NCBI Taxonomy" id="342808"/>
    <lineage>
        <taxon>Eukaryota</taxon>
        <taxon>Metamonada</taxon>
        <taxon>Preaxostyla</taxon>
        <taxon>Paratrimastigidae</taxon>
        <taxon>Paratrimastix</taxon>
    </lineage>
</organism>
<dbReference type="EMBL" id="JAPMOS010000034">
    <property type="protein sequence ID" value="KAJ4458097.1"/>
    <property type="molecule type" value="Genomic_DNA"/>
</dbReference>
<feature type="compositionally biased region" description="Low complexity" evidence="1">
    <location>
        <begin position="494"/>
        <end position="514"/>
    </location>
</feature>
<evidence type="ECO:0000313" key="3">
    <source>
        <dbReference type="EMBL" id="KAJ4458097.1"/>
    </source>
</evidence>
<feature type="region of interest" description="Disordered" evidence="1">
    <location>
        <begin position="406"/>
        <end position="524"/>
    </location>
</feature>
<keyword evidence="2" id="KW-1133">Transmembrane helix</keyword>
<feature type="region of interest" description="Disordered" evidence="1">
    <location>
        <begin position="239"/>
        <end position="266"/>
    </location>
</feature>
<feature type="compositionally biased region" description="Polar residues" evidence="1">
    <location>
        <begin position="675"/>
        <end position="688"/>
    </location>
</feature>
<reference evidence="3" key="1">
    <citation type="journal article" date="2022" name="bioRxiv">
        <title>Genomics of Preaxostyla Flagellates Illuminates Evolutionary Transitions and the Path Towards Mitochondrial Loss.</title>
        <authorList>
            <person name="Novak L.V.F."/>
            <person name="Treitli S.C."/>
            <person name="Pyrih J."/>
            <person name="Halakuc P."/>
            <person name="Pipaliya S.V."/>
            <person name="Vacek V."/>
            <person name="Brzon O."/>
            <person name="Soukal P."/>
            <person name="Eme L."/>
            <person name="Dacks J.B."/>
            <person name="Karnkowska A."/>
            <person name="Elias M."/>
            <person name="Hampl V."/>
        </authorList>
    </citation>
    <scope>NUCLEOTIDE SEQUENCE</scope>
    <source>
        <strain evidence="3">RCP-MX</strain>
    </source>
</reference>
<feature type="region of interest" description="Disordered" evidence="1">
    <location>
        <begin position="284"/>
        <end position="374"/>
    </location>
</feature>
<feature type="compositionally biased region" description="Pro residues" evidence="1">
    <location>
        <begin position="689"/>
        <end position="709"/>
    </location>
</feature>
<feature type="compositionally biased region" description="Low complexity" evidence="1">
    <location>
        <begin position="331"/>
        <end position="347"/>
    </location>
</feature>
<dbReference type="Proteomes" id="UP001141327">
    <property type="component" value="Unassembled WGS sequence"/>
</dbReference>
<feature type="transmembrane region" description="Helical" evidence="2">
    <location>
        <begin position="88"/>
        <end position="113"/>
    </location>
</feature>
<feature type="compositionally biased region" description="Low complexity" evidence="1">
    <location>
        <begin position="309"/>
        <end position="324"/>
    </location>
</feature>
<evidence type="ECO:0000256" key="2">
    <source>
        <dbReference type="SAM" id="Phobius"/>
    </source>
</evidence>
<name>A0ABQ8UFQ4_9EUKA</name>
<feature type="compositionally biased region" description="Basic and acidic residues" evidence="1">
    <location>
        <begin position="763"/>
        <end position="777"/>
    </location>
</feature>
<protein>
    <submittedName>
        <fullName evidence="3">Uncharacterized protein</fullName>
    </submittedName>
</protein>
<keyword evidence="2" id="KW-0812">Transmembrane</keyword>
<feature type="compositionally biased region" description="Pro residues" evidence="1">
    <location>
        <begin position="348"/>
        <end position="371"/>
    </location>
</feature>
<proteinExistence type="predicted"/>
<feature type="region of interest" description="Disordered" evidence="1">
    <location>
        <begin position="537"/>
        <end position="777"/>
    </location>
</feature>
<accession>A0ABQ8UFQ4</accession>
<feature type="compositionally biased region" description="Low complexity" evidence="1">
    <location>
        <begin position="582"/>
        <end position="594"/>
    </location>
</feature>
<feature type="compositionally biased region" description="Pro residues" evidence="1">
    <location>
        <begin position="290"/>
        <end position="308"/>
    </location>
</feature>